<evidence type="ECO:0000313" key="2">
    <source>
        <dbReference type="Proteomes" id="UP000032304"/>
    </source>
</evidence>
<dbReference type="EMBL" id="CM001752">
    <property type="protein sequence ID" value="KJB82106.1"/>
    <property type="molecule type" value="Genomic_DNA"/>
</dbReference>
<dbReference type="Proteomes" id="UP000032304">
    <property type="component" value="Chromosome 13"/>
</dbReference>
<organism evidence="1 2">
    <name type="scientific">Gossypium raimondii</name>
    <name type="common">Peruvian cotton</name>
    <name type="synonym">Gossypium klotzschianum subsp. raimondii</name>
    <dbReference type="NCBI Taxonomy" id="29730"/>
    <lineage>
        <taxon>Eukaryota</taxon>
        <taxon>Viridiplantae</taxon>
        <taxon>Streptophyta</taxon>
        <taxon>Embryophyta</taxon>
        <taxon>Tracheophyta</taxon>
        <taxon>Spermatophyta</taxon>
        <taxon>Magnoliopsida</taxon>
        <taxon>eudicotyledons</taxon>
        <taxon>Gunneridae</taxon>
        <taxon>Pentapetalae</taxon>
        <taxon>rosids</taxon>
        <taxon>malvids</taxon>
        <taxon>Malvales</taxon>
        <taxon>Malvaceae</taxon>
        <taxon>Malvoideae</taxon>
        <taxon>Gossypium</taxon>
    </lineage>
</organism>
<keyword evidence="2" id="KW-1185">Reference proteome</keyword>
<dbReference type="Gramene" id="KJB82106">
    <property type="protein sequence ID" value="KJB82106"/>
    <property type="gene ID" value="B456_013G176300"/>
</dbReference>
<sequence length="140" mass="16560">MPKENKTEVMQKLTSLFFHVEQVFPQCRGLISCLGTPQIASTDRYWVYPSAFSNRAFNHPMVKCARKKLKQKLKLIYLNAFHINLKKKNKMKQKTDHIESIKEFPIKFKLAKAIKYLTKKIKVKNQKTRCHVQPIQLNRN</sequence>
<evidence type="ECO:0000313" key="1">
    <source>
        <dbReference type="EMBL" id="KJB82106.1"/>
    </source>
</evidence>
<accession>A0A0D2VF82</accession>
<proteinExistence type="predicted"/>
<protein>
    <submittedName>
        <fullName evidence="1">Uncharacterized protein</fullName>
    </submittedName>
</protein>
<reference evidence="1 2" key="1">
    <citation type="journal article" date="2012" name="Nature">
        <title>Repeated polyploidization of Gossypium genomes and the evolution of spinnable cotton fibres.</title>
        <authorList>
            <person name="Paterson A.H."/>
            <person name="Wendel J.F."/>
            <person name="Gundlach H."/>
            <person name="Guo H."/>
            <person name="Jenkins J."/>
            <person name="Jin D."/>
            <person name="Llewellyn D."/>
            <person name="Showmaker K.C."/>
            <person name="Shu S."/>
            <person name="Udall J."/>
            <person name="Yoo M.J."/>
            <person name="Byers R."/>
            <person name="Chen W."/>
            <person name="Doron-Faigenboim A."/>
            <person name="Duke M.V."/>
            <person name="Gong L."/>
            <person name="Grimwood J."/>
            <person name="Grover C."/>
            <person name="Grupp K."/>
            <person name="Hu G."/>
            <person name="Lee T.H."/>
            <person name="Li J."/>
            <person name="Lin L."/>
            <person name="Liu T."/>
            <person name="Marler B.S."/>
            <person name="Page J.T."/>
            <person name="Roberts A.W."/>
            <person name="Romanel E."/>
            <person name="Sanders W.S."/>
            <person name="Szadkowski E."/>
            <person name="Tan X."/>
            <person name="Tang H."/>
            <person name="Xu C."/>
            <person name="Wang J."/>
            <person name="Wang Z."/>
            <person name="Zhang D."/>
            <person name="Zhang L."/>
            <person name="Ashrafi H."/>
            <person name="Bedon F."/>
            <person name="Bowers J.E."/>
            <person name="Brubaker C.L."/>
            <person name="Chee P.W."/>
            <person name="Das S."/>
            <person name="Gingle A.R."/>
            <person name="Haigler C.H."/>
            <person name="Harker D."/>
            <person name="Hoffmann L.V."/>
            <person name="Hovav R."/>
            <person name="Jones D.C."/>
            <person name="Lemke C."/>
            <person name="Mansoor S."/>
            <person name="ur Rahman M."/>
            <person name="Rainville L.N."/>
            <person name="Rambani A."/>
            <person name="Reddy U.K."/>
            <person name="Rong J.K."/>
            <person name="Saranga Y."/>
            <person name="Scheffler B.E."/>
            <person name="Scheffler J.A."/>
            <person name="Stelly D.M."/>
            <person name="Triplett B.A."/>
            <person name="Van Deynze A."/>
            <person name="Vaslin M.F."/>
            <person name="Waghmare V.N."/>
            <person name="Walford S.A."/>
            <person name="Wright R.J."/>
            <person name="Zaki E.A."/>
            <person name="Zhang T."/>
            <person name="Dennis E.S."/>
            <person name="Mayer K.F."/>
            <person name="Peterson D.G."/>
            <person name="Rokhsar D.S."/>
            <person name="Wang X."/>
            <person name="Schmutz J."/>
        </authorList>
    </citation>
    <scope>NUCLEOTIDE SEQUENCE [LARGE SCALE GENOMIC DNA]</scope>
</reference>
<name>A0A0D2VF82_GOSRA</name>
<gene>
    <name evidence="1" type="ORF">B456_013G176300</name>
</gene>
<dbReference type="AlphaFoldDB" id="A0A0D2VF82"/>